<sequence length="283" mass="31736">MHSRWLLNLGLLVLVAGLALLAVFRPGPQQDAAGPPLTALDPESVARVRIEKPDREPGVLEKSAGAWRLTSPVPARANRFNVEALLRLARAPVAARLPAGEETSQYGFDSPQARVWLGDEEIVIGGLHPFKNQHYVRYKNETVLIPSHHVAVALYPYGNFIDSRLIEEELKPVAIRLPGFTLTLKDGAWQKTPRDEKLTTDRIHDFVAEWRNARALSVERYSGKPALKRVIFTLTKNGKTENLVLGILAYEPDFILYRPDEGLEYHFPEEIGKRLLRLSAGED</sequence>
<protein>
    <recommendedName>
        <fullName evidence="1">DUF4340 domain-containing protein</fullName>
    </recommendedName>
</protein>
<reference evidence="2 3" key="1">
    <citation type="journal article" date="2016" name="Nat. Commun.">
        <title>Thousands of microbial genomes shed light on interconnected biogeochemical processes in an aquifer system.</title>
        <authorList>
            <person name="Anantharaman K."/>
            <person name="Brown C.T."/>
            <person name="Hug L.A."/>
            <person name="Sharon I."/>
            <person name="Castelle C.J."/>
            <person name="Probst A.J."/>
            <person name="Thomas B.C."/>
            <person name="Singh A."/>
            <person name="Wilkins M.J."/>
            <person name="Karaoz U."/>
            <person name="Brodie E.L."/>
            <person name="Williams K.H."/>
            <person name="Hubbard S.S."/>
            <person name="Banfield J.F."/>
        </authorList>
    </citation>
    <scope>NUCLEOTIDE SEQUENCE [LARGE SCALE GENOMIC DNA]</scope>
</reference>
<accession>A0A1F6TVP3</accession>
<feature type="domain" description="DUF4340" evidence="1">
    <location>
        <begin position="67"/>
        <end position="219"/>
    </location>
</feature>
<dbReference type="Proteomes" id="UP000178885">
    <property type="component" value="Unassembled WGS sequence"/>
</dbReference>
<dbReference type="InterPro" id="IPR025641">
    <property type="entry name" value="DUF4340"/>
</dbReference>
<evidence type="ECO:0000313" key="2">
    <source>
        <dbReference type="EMBL" id="OGI49187.1"/>
    </source>
</evidence>
<dbReference type="EMBL" id="MFSU01000003">
    <property type="protein sequence ID" value="OGI49187.1"/>
    <property type="molecule type" value="Genomic_DNA"/>
</dbReference>
<name>A0A1F6TVP3_9PROT</name>
<gene>
    <name evidence="2" type="ORF">A2151_06650</name>
</gene>
<dbReference type="AlphaFoldDB" id="A0A1F6TVP3"/>
<organism evidence="2 3">
    <name type="scientific">Candidatus Muproteobacteria bacterium RBG_16_65_34</name>
    <dbReference type="NCBI Taxonomy" id="1817760"/>
    <lineage>
        <taxon>Bacteria</taxon>
        <taxon>Pseudomonadati</taxon>
        <taxon>Pseudomonadota</taxon>
        <taxon>Candidatus Muproteobacteria</taxon>
    </lineage>
</organism>
<evidence type="ECO:0000313" key="3">
    <source>
        <dbReference type="Proteomes" id="UP000178885"/>
    </source>
</evidence>
<dbReference type="STRING" id="1817760.A2151_06650"/>
<comment type="caution">
    <text evidence="2">The sequence shown here is derived from an EMBL/GenBank/DDBJ whole genome shotgun (WGS) entry which is preliminary data.</text>
</comment>
<proteinExistence type="predicted"/>
<evidence type="ECO:0000259" key="1">
    <source>
        <dbReference type="Pfam" id="PF14238"/>
    </source>
</evidence>
<dbReference type="Pfam" id="PF14238">
    <property type="entry name" value="DUF4340"/>
    <property type="match status" value="1"/>
</dbReference>